<name>A0A6C0RIP7_9BACT</name>
<dbReference type="AlphaFoldDB" id="A0A6C0RIP7"/>
<keyword evidence="1" id="KW-1277">Toxin-antitoxin system</keyword>
<dbReference type="KEGG" id="drc:G0Q07_12785"/>
<dbReference type="EMBL" id="CP048409">
    <property type="protein sequence ID" value="QIA09987.1"/>
    <property type="molecule type" value="Genomic_DNA"/>
</dbReference>
<dbReference type="Proteomes" id="UP000474630">
    <property type="component" value="Chromosome"/>
</dbReference>
<reference evidence="2 3" key="1">
    <citation type="submission" date="2020-02" db="EMBL/GenBank/DDBJ databases">
        <title>Genome sequencing for Draconibacterium sp. strain M1.</title>
        <authorList>
            <person name="Park S.-J."/>
        </authorList>
    </citation>
    <scope>NUCLEOTIDE SEQUENCE [LARGE SCALE GENOMIC DNA]</scope>
    <source>
        <strain evidence="2 3">M1</strain>
    </source>
</reference>
<keyword evidence="3" id="KW-1185">Reference proteome</keyword>
<dbReference type="Pfam" id="PF05016">
    <property type="entry name" value="ParE_toxin"/>
    <property type="match status" value="1"/>
</dbReference>
<sequence>MIRQTQNANKLSNIPKLKKLKGYKHTYRIRLGEYRIGIHIEDNVVIFAAFDHRADIYKYFP</sequence>
<proteinExistence type="predicted"/>
<protein>
    <submittedName>
        <fullName evidence="2">Type II toxin-antitoxin system RelE/ParE family toxin</fullName>
    </submittedName>
</protein>
<dbReference type="InterPro" id="IPR035093">
    <property type="entry name" value="RelE/ParE_toxin_dom_sf"/>
</dbReference>
<evidence type="ECO:0000256" key="1">
    <source>
        <dbReference type="ARBA" id="ARBA00022649"/>
    </source>
</evidence>
<organism evidence="2 3">
    <name type="scientific">Draconibacterium halophilum</name>
    <dbReference type="NCBI Taxonomy" id="2706887"/>
    <lineage>
        <taxon>Bacteria</taxon>
        <taxon>Pseudomonadati</taxon>
        <taxon>Bacteroidota</taxon>
        <taxon>Bacteroidia</taxon>
        <taxon>Marinilabiliales</taxon>
        <taxon>Prolixibacteraceae</taxon>
        <taxon>Draconibacterium</taxon>
    </lineage>
</organism>
<evidence type="ECO:0000313" key="3">
    <source>
        <dbReference type="Proteomes" id="UP000474630"/>
    </source>
</evidence>
<dbReference type="SUPFAM" id="SSF143011">
    <property type="entry name" value="RelE-like"/>
    <property type="match status" value="1"/>
</dbReference>
<accession>A0A6C0RIP7</accession>
<dbReference type="InterPro" id="IPR007712">
    <property type="entry name" value="RelE/ParE_toxin"/>
</dbReference>
<dbReference type="Gene3D" id="3.30.2310.20">
    <property type="entry name" value="RelE-like"/>
    <property type="match status" value="1"/>
</dbReference>
<gene>
    <name evidence="2" type="ORF">G0Q07_12785</name>
</gene>
<evidence type="ECO:0000313" key="2">
    <source>
        <dbReference type="EMBL" id="QIA09987.1"/>
    </source>
</evidence>